<dbReference type="Pfam" id="PF10673">
    <property type="entry name" value="DUF2487"/>
    <property type="match status" value="1"/>
</dbReference>
<protein>
    <submittedName>
        <fullName evidence="1">DUF2487 family protein</fullName>
    </submittedName>
</protein>
<dbReference type="EMBL" id="JAECVW010000004">
    <property type="protein sequence ID" value="MBH8595387.1"/>
    <property type="molecule type" value="Genomic_DNA"/>
</dbReference>
<proteinExistence type="predicted"/>
<gene>
    <name evidence="1" type="ORF">I8U20_08595</name>
</gene>
<reference evidence="1 2" key="1">
    <citation type="submission" date="2020-12" db="EMBL/GenBank/DDBJ databases">
        <title>WGS of Thermoactinomyces spp.</title>
        <authorList>
            <person name="Cheng K."/>
        </authorList>
    </citation>
    <scope>NUCLEOTIDE SEQUENCE [LARGE SCALE GENOMIC DNA]</scope>
    <source>
        <strain evidence="2">CICC 10671\DSM 43846</strain>
    </source>
</reference>
<dbReference type="AlphaFoldDB" id="A0A8I1ACN0"/>
<organism evidence="1 2">
    <name type="scientific">Thermoactinomyces intermedius</name>
    <dbReference type="NCBI Taxonomy" id="2024"/>
    <lineage>
        <taxon>Bacteria</taxon>
        <taxon>Bacillati</taxon>
        <taxon>Bacillota</taxon>
        <taxon>Bacilli</taxon>
        <taxon>Bacillales</taxon>
        <taxon>Thermoactinomycetaceae</taxon>
        <taxon>Thermoactinomyces</taxon>
    </lineage>
</organism>
<evidence type="ECO:0000313" key="2">
    <source>
        <dbReference type="Proteomes" id="UP000633619"/>
    </source>
</evidence>
<name>A0A8I1ACN0_THEIN</name>
<sequence>MRLDQINQDGWKEVAAFVDTLCLPVASVRIEEKELDIKNGKMVQYFAEELEKTLTGRLLLLPSVSYTGQNPEVFKSYFHEIIKDIRQSGFNYFVIVYDGRLKALVEKSYGENEQNLLFHAMELSPETTRSEMEEESRKLYEKVLELWQHQS</sequence>
<evidence type="ECO:0000313" key="1">
    <source>
        <dbReference type="EMBL" id="MBH8595387.1"/>
    </source>
</evidence>
<keyword evidence="2" id="KW-1185">Reference proteome</keyword>
<dbReference type="RefSeq" id="WP_181732075.1">
    <property type="nucleotide sequence ID" value="NZ_JACEIR010000005.1"/>
</dbReference>
<accession>A0A8I1ACN0</accession>
<dbReference type="InterPro" id="IPR019615">
    <property type="entry name" value="DUF2487"/>
</dbReference>
<comment type="caution">
    <text evidence="1">The sequence shown here is derived from an EMBL/GenBank/DDBJ whole genome shotgun (WGS) entry which is preliminary data.</text>
</comment>
<dbReference type="Proteomes" id="UP000633619">
    <property type="component" value="Unassembled WGS sequence"/>
</dbReference>